<dbReference type="RefSeq" id="WP_188792103.1">
    <property type="nucleotide sequence ID" value="NZ_BMJV01000013.1"/>
</dbReference>
<evidence type="ECO:0000259" key="5">
    <source>
        <dbReference type="PROSITE" id="PS50977"/>
    </source>
</evidence>
<evidence type="ECO:0000256" key="3">
    <source>
        <dbReference type="ARBA" id="ARBA00023163"/>
    </source>
</evidence>
<evidence type="ECO:0000313" key="7">
    <source>
        <dbReference type="Proteomes" id="UP000617145"/>
    </source>
</evidence>
<dbReference type="SUPFAM" id="SSF46689">
    <property type="entry name" value="Homeodomain-like"/>
    <property type="match status" value="1"/>
</dbReference>
<proteinExistence type="predicted"/>
<dbReference type="Pfam" id="PF00440">
    <property type="entry name" value="TetR_N"/>
    <property type="match status" value="1"/>
</dbReference>
<keyword evidence="3" id="KW-0804">Transcription</keyword>
<gene>
    <name evidence="6" type="ORF">GCM10011415_41630</name>
</gene>
<dbReference type="InterPro" id="IPR050109">
    <property type="entry name" value="HTH-type_TetR-like_transc_reg"/>
</dbReference>
<keyword evidence="7" id="KW-1185">Reference proteome</keyword>
<dbReference type="Proteomes" id="UP000617145">
    <property type="component" value="Unassembled WGS sequence"/>
</dbReference>
<keyword evidence="1" id="KW-0805">Transcription regulation</keyword>
<evidence type="ECO:0000256" key="4">
    <source>
        <dbReference type="PROSITE-ProRule" id="PRU00335"/>
    </source>
</evidence>
<dbReference type="Pfam" id="PF17932">
    <property type="entry name" value="TetR_C_24"/>
    <property type="match status" value="1"/>
</dbReference>
<dbReference type="InterPro" id="IPR001647">
    <property type="entry name" value="HTH_TetR"/>
</dbReference>
<dbReference type="SUPFAM" id="SSF48498">
    <property type="entry name" value="Tetracyclin repressor-like, C-terminal domain"/>
    <property type="match status" value="1"/>
</dbReference>
<reference evidence="6" key="2">
    <citation type="submission" date="2020-09" db="EMBL/GenBank/DDBJ databases">
        <authorList>
            <person name="Sun Q."/>
            <person name="Zhou Y."/>
        </authorList>
    </citation>
    <scope>NUCLEOTIDE SEQUENCE</scope>
    <source>
        <strain evidence="6">CGMCC 1.15762</strain>
    </source>
</reference>
<feature type="domain" description="HTH tetR-type" evidence="5">
    <location>
        <begin position="10"/>
        <end position="70"/>
    </location>
</feature>
<dbReference type="PANTHER" id="PTHR30055:SF234">
    <property type="entry name" value="HTH-TYPE TRANSCRIPTIONAL REGULATOR BETI"/>
    <property type="match status" value="1"/>
</dbReference>
<sequence length="199" mass="22388">MARTQGSHSDITGPRIREAALRLFARHGFAAVSMRQIASEVGVQAGALYNYIPDKQALLASLLRGHMDDLLAAWQAEATTGDTTEKLERFVRFHIRYNLERPDAIFISYMELRNLTPENFAQIEALRKTYESTLEGILRDGHEAGRFDVPDPAVTTYALIAMLTGVNTWYRSAGRLTVDEVCDIYWTMTRRMIAASSEA</sequence>
<feature type="DNA-binding region" description="H-T-H motif" evidence="4">
    <location>
        <begin position="33"/>
        <end position="52"/>
    </location>
</feature>
<evidence type="ECO:0000256" key="1">
    <source>
        <dbReference type="ARBA" id="ARBA00023015"/>
    </source>
</evidence>
<evidence type="ECO:0000313" key="6">
    <source>
        <dbReference type="EMBL" id="GGG86817.1"/>
    </source>
</evidence>
<protein>
    <submittedName>
        <fullName evidence="6">TetR family transcriptional regulator</fullName>
    </submittedName>
</protein>
<dbReference type="InterPro" id="IPR009057">
    <property type="entry name" value="Homeodomain-like_sf"/>
</dbReference>
<evidence type="ECO:0000256" key="2">
    <source>
        <dbReference type="ARBA" id="ARBA00023125"/>
    </source>
</evidence>
<dbReference type="InterPro" id="IPR036271">
    <property type="entry name" value="Tet_transcr_reg_TetR-rel_C_sf"/>
</dbReference>
<accession>A0A8J2ZPA3</accession>
<dbReference type="Gene3D" id="1.10.357.10">
    <property type="entry name" value="Tetracycline Repressor, domain 2"/>
    <property type="match status" value="1"/>
</dbReference>
<dbReference type="InterPro" id="IPR041490">
    <property type="entry name" value="KstR2_TetR_C"/>
</dbReference>
<dbReference type="GO" id="GO:0000976">
    <property type="term" value="F:transcription cis-regulatory region binding"/>
    <property type="evidence" value="ECO:0007669"/>
    <property type="project" value="TreeGrafter"/>
</dbReference>
<dbReference type="EMBL" id="BMJV01000013">
    <property type="protein sequence ID" value="GGG86817.1"/>
    <property type="molecule type" value="Genomic_DNA"/>
</dbReference>
<comment type="caution">
    <text evidence="6">The sequence shown here is derived from an EMBL/GenBank/DDBJ whole genome shotgun (WGS) entry which is preliminary data.</text>
</comment>
<organism evidence="6 7">
    <name type="scientific">Salipiger pallidus</name>
    <dbReference type="NCBI Taxonomy" id="1775170"/>
    <lineage>
        <taxon>Bacteria</taxon>
        <taxon>Pseudomonadati</taxon>
        <taxon>Pseudomonadota</taxon>
        <taxon>Alphaproteobacteria</taxon>
        <taxon>Rhodobacterales</taxon>
        <taxon>Roseobacteraceae</taxon>
        <taxon>Salipiger</taxon>
    </lineage>
</organism>
<dbReference type="PANTHER" id="PTHR30055">
    <property type="entry name" value="HTH-TYPE TRANSCRIPTIONAL REGULATOR RUTR"/>
    <property type="match status" value="1"/>
</dbReference>
<dbReference type="PROSITE" id="PS50977">
    <property type="entry name" value="HTH_TETR_2"/>
    <property type="match status" value="1"/>
</dbReference>
<keyword evidence="2 4" id="KW-0238">DNA-binding</keyword>
<dbReference type="GO" id="GO:0003700">
    <property type="term" value="F:DNA-binding transcription factor activity"/>
    <property type="evidence" value="ECO:0007669"/>
    <property type="project" value="TreeGrafter"/>
</dbReference>
<reference evidence="6" key="1">
    <citation type="journal article" date="2014" name="Int. J. Syst. Evol. Microbiol.">
        <title>Complete genome sequence of Corynebacterium casei LMG S-19264T (=DSM 44701T), isolated from a smear-ripened cheese.</title>
        <authorList>
            <consortium name="US DOE Joint Genome Institute (JGI-PGF)"/>
            <person name="Walter F."/>
            <person name="Albersmeier A."/>
            <person name="Kalinowski J."/>
            <person name="Ruckert C."/>
        </authorList>
    </citation>
    <scope>NUCLEOTIDE SEQUENCE</scope>
    <source>
        <strain evidence="6">CGMCC 1.15762</strain>
    </source>
</reference>
<dbReference type="AlphaFoldDB" id="A0A8J2ZPA3"/>
<name>A0A8J2ZPA3_9RHOB</name>
<dbReference type="PRINTS" id="PR00455">
    <property type="entry name" value="HTHTETR"/>
</dbReference>